<proteinExistence type="predicted"/>
<dbReference type="EMBL" id="CP026539">
    <property type="protein sequence ID" value="QAZ69658.1"/>
    <property type="molecule type" value="Genomic_DNA"/>
</dbReference>
<dbReference type="PROSITE" id="PS50075">
    <property type="entry name" value="CARRIER"/>
    <property type="match status" value="1"/>
</dbReference>
<geneLocation type="plasmid" evidence="3">
    <name>pdcar1</name>
</geneLocation>
<gene>
    <name evidence="2" type="ORF">C3Y92_20520</name>
</gene>
<dbReference type="RefSeq" id="WP_129356148.1">
    <property type="nucleotide sequence ID" value="NZ_CP026539.1"/>
</dbReference>
<feature type="domain" description="Carrier" evidence="1">
    <location>
        <begin position="2"/>
        <end position="85"/>
    </location>
</feature>
<dbReference type="InterPro" id="IPR009081">
    <property type="entry name" value="PP-bd_ACP"/>
</dbReference>
<keyword evidence="3" id="KW-1185">Reference proteome</keyword>
<dbReference type="KEGG" id="dcb:C3Y92_20520"/>
<dbReference type="Gene3D" id="1.10.1200.10">
    <property type="entry name" value="ACP-like"/>
    <property type="match status" value="1"/>
</dbReference>
<dbReference type="Proteomes" id="UP000293296">
    <property type="component" value="Plasmid pDCAR1"/>
</dbReference>
<dbReference type="AlphaFoldDB" id="A0A4P6HVV5"/>
<protein>
    <recommendedName>
        <fullName evidence="1">Carrier domain-containing protein</fullName>
    </recommendedName>
</protein>
<evidence type="ECO:0000313" key="2">
    <source>
        <dbReference type="EMBL" id="QAZ69658.1"/>
    </source>
</evidence>
<reference evidence="2 3" key="1">
    <citation type="submission" date="2018-02" db="EMBL/GenBank/DDBJ databases">
        <title>Genome sequence of Desulfovibrio carbinolicus DSM 3852.</title>
        <authorList>
            <person name="Wilbanks E."/>
            <person name="Skennerton C.T."/>
            <person name="Orphan V.J."/>
        </authorList>
    </citation>
    <scope>NUCLEOTIDE SEQUENCE [LARGE SCALE GENOMIC DNA]</scope>
    <source>
        <strain evidence="2 3">DSM 3852</strain>
        <plasmid evidence="3">pdcar1</plasmid>
    </source>
</reference>
<evidence type="ECO:0000259" key="1">
    <source>
        <dbReference type="PROSITE" id="PS50075"/>
    </source>
</evidence>
<dbReference type="Pfam" id="PF00550">
    <property type="entry name" value="PP-binding"/>
    <property type="match status" value="1"/>
</dbReference>
<keyword evidence="2" id="KW-0614">Plasmid</keyword>
<name>A0A4P6HVV5_9BACT</name>
<accession>A0A4P6HVV5</accession>
<dbReference type="OrthoDB" id="2625323at2"/>
<dbReference type="InterPro" id="IPR036736">
    <property type="entry name" value="ACP-like_sf"/>
</dbReference>
<sequence length="89" mass="9859">MQDVKDTLRRFIAGHLEEAAARKGRVVTVTDDLYILGEQLLDSLEFLNLLMAVEQRFQLEVDFSDRDIAEVTRFGALVDAFAATAGQGG</sequence>
<organism evidence="2 3">
    <name type="scientific">Solidesulfovibrio carbinolicus</name>
    <dbReference type="NCBI Taxonomy" id="296842"/>
    <lineage>
        <taxon>Bacteria</taxon>
        <taxon>Pseudomonadati</taxon>
        <taxon>Thermodesulfobacteriota</taxon>
        <taxon>Desulfovibrionia</taxon>
        <taxon>Desulfovibrionales</taxon>
        <taxon>Desulfovibrionaceae</taxon>
        <taxon>Solidesulfovibrio</taxon>
    </lineage>
</organism>
<evidence type="ECO:0000313" key="3">
    <source>
        <dbReference type="Proteomes" id="UP000293296"/>
    </source>
</evidence>
<dbReference type="SUPFAM" id="SSF47336">
    <property type="entry name" value="ACP-like"/>
    <property type="match status" value="1"/>
</dbReference>